<accession>A0A0R3TC92</accession>
<feature type="signal peptide" evidence="1">
    <location>
        <begin position="1"/>
        <end position="26"/>
    </location>
</feature>
<dbReference type="OrthoDB" id="5855206at2759"/>
<reference evidence="5" key="1">
    <citation type="submission" date="2017-02" db="UniProtKB">
        <authorList>
            <consortium name="WormBaseParasite"/>
        </authorList>
    </citation>
    <scope>IDENTIFICATION</scope>
</reference>
<sequence>MIQDVHLEIIGRILFVICFAVTPSHSTPNLLAAFYANFVNCSAEIFKYDVIARLPTLESYNVTIITEEEKERAERDFVRRFGQIEEALRPQRFWELERQHGYVAPFVSVNLTPKKSVRMRIHLDEQEPENLLYSNPLPNSKIMISDFGLSRIEEDGDSLSTACGTPSYVGK</sequence>
<dbReference type="Proteomes" id="UP000278807">
    <property type="component" value="Unassembled WGS sequence"/>
</dbReference>
<dbReference type="GO" id="GO:0005524">
    <property type="term" value="F:ATP binding"/>
    <property type="evidence" value="ECO:0007669"/>
    <property type="project" value="InterPro"/>
</dbReference>
<dbReference type="InterPro" id="IPR011009">
    <property type="entry name" value="Kinase-like_dom_sf"/>
</dbReference>
<dbReference type="GO" id="GO:0004672">
    <property type="term" value="F:protein kinase activity"/>
    <property type="evidence" value="ECO:0007669"/>
    <property type="project" value="InterPro"/>
</dbReference>
<organism evidence="5">
    <name type="scientific">Rodentolepis nana</name>
    <name type="common">Dwarf tapeworm</name>
    <name type="synonym">Hymenolepis nana</name>
    <dbReference type="NCBI Taxonomy" id="102285"/>
    <lineage>
        <taxon>Eukaryota</taxon>
        <taxon>Metazoa</taxon>
        <taxon>Spiralia</taxon>
        <taxon>Lophotrochozoa</taxon>
        <taxon>Platyhelminthes</taxon>
        <taxon>Cestoda</taxon>
        <taxon>Eucestoda</taxon>
        <taxon>Cyclophyllidea</taxon>
        <taxon>Hymenolepididae</taxon>
        <taxon>Rodentolepis</taxon>
    </lineage>
</organism>
<dbReference type="WBParaSite" id="HNAJ_0000468101-mRNA-1">
    <property type="protein sequence ID" value="HNAJ_0000468101-mRNA-1"/>
    <property type="gene ID" value="HNAJ_0000468101"/>
</dbReference>
<dbReference type="InterPro" id="IPR000719">
    <property type="entry name" value="Prot_kinase_dom"/>
</dbReference>
<evidence type="ECO:0000259" key="2">
    <source>
        <dbReference type="PROSITE" id="PS50011"/>
    </source>
</evidence>
<dbReference type="PROSITE" id="PS50011">
    <property type="entry name" value="PROTEIN_KINASE_DOM"/>
    <property type="match status" value="1"/>
</dbReference>
<protein>
    <submittedName>
        <fullName evidence="5">Protein kinase domain-containing protein</fullName>
    </submittedName>
</protein>
<keyword evidence="4" id="KW-1185">Reference proteome</keyword>
<dbReference type="AlphaFoldDB" id="A0A0R3TC92"/>
<dbReference type="STRING" id="102285.A0A0R3TC92"/>
<feature type="domain" description="Protein kinase" evidence="2">
    <location>
        <begin position="1"/>
        <end position="171"/>
    </location>
</feature>
<keyword evidence="1" id="KW-0732">Signal</keyword>
<evidence type="ECO:0000313" key="5">
    <source>
        <dbReference type="WBParaSite" id="HNAJ_0000468101-mRNA-1"/>
    </source>
</evidence>
<proteinExistence type="predicted"/>
<evidence type="ECO:0000313" key="3">
    <source>
        <dbReference type="EMBL" id="VDO00539.1"/>
    </source>
</evidence>
<feature type="chain" id="PRO_5043131740" evidence="1">
    <location>
        <begin position="27"/>
        <end position="171"/>
    </location>
</feature>
<evidence type="ECO:0000313" key="4">
    <source>
        <dbReference type="Proteomes" id="UP000278807"/>
    </source>
</evidence>
<dbReference type="EMBL" id="UZAE01003478">
    <property type="protein sequence ID" value="VDO00539.1"/>
    <property type="molecule type" value="Genomic_DNA"/>
</dbReference>
<dbReference type="Gene3D" id="1.10.510.10">
    <property type="entry name" value="Transferase(Phosphotransferase) domain 1"/>
    <property type="match status" value="1"/>
</dbReference>
<gene>
    <name evidence="3" type="ORF">HNAJ_LOCUS4679</name>
</gene>
<reference evidence="3 4" key="2">
    <citation type="submission" date="2018-11" db="EMBL/GenBank/DDBJ databases">
        <authorList>
            <consortium name="Pathogen Informatics"/>
        </authorList>
    </citation>
    <scope>NUCLEOTIDE SEQUENCE [LARGE SCALE GENOMIC DNA]</scope>
</reference>
<dbReference type="SUPFAM" id="SSF56112">
    <property type="entry name" value="Protein kinase-like (PK-like)"/>
    <property type="match status" value="1"/>
</dbReference>
<name>A0A0R3TC92_RODNA</name>
<evidence type="ECO:0000256" key="1">
    <source>
        <dbReference type="SAM" id="SignalP"/>
    </source>
</evidence>